<dbReference type="AlphaFoldDB" id="A0A7Z0AA20"/>
<evidence type="ECO:0000256" key="3">
    <source>
        <dbReference type="ARBA" id="ARBA00023002"/>
    </source>
</evidence>
<evidence type="ECO:0000313" key="6">
    <source>
        <dbReference type="EMBL" id="NYI66315.1"/>
    </source>
</evidence>
<dbReference type="Proteomes" id="UP000539111">
    <property type="component" value="Unassembled WGS sequence"/>
</dbReference>
<reference evidence="6 7" key="1">
    <citation type="submission" date="2020-07" db="EMBL/GenBank/DDBJ databases">
        <title>Sequencing the genomes of 1000 actinobacteria strains.</title>
        <authorList>
            <person name="Klenk H.-P."/>
        </authorList>
    </citation>
    <scope>NUCLEOTIDE SEQUENCE [LARGE SCALE GENOMIC DNA]</scope>
    <source>
        <strain evidence="6 7">DSM 26341</strain>
    </source>
</reference>
<dbReference type="RefSeq" id="WP_179425566.1">
    <property type="nucleotide sequence ID" value="NZ_JACBZP010000001.1"/>
</dbReference>
<name>A0A7Z0AA20_9MICO</name>
<dbReference type="EMBL" id="JACBZP010000001">
    <property type="protein sequence ID" value="NYI66315.1"/>
    <property type="molecule type" value="Genomic_DNA"/>
</dbReference>
<dbReference type="PANTHER" id="PTHR43563">
    <property type="entry name" value="AMINE OXIDASE"/>
    <property type="match status" value="1"/>
</dbReference>
<keyword evidence="3 6" id="KW-0560">Oxidoreductase</keyword>
<feature type="binding site" evidence="4">
    <location>
        <position position="340"/>
    </location>
    <ligand>
        <name>substrate</name>
    </ligand>
</feature>
<proteinExistence type="inferred from homology"/>
<dbReference type="EC" id="1.4.3.10" evidence="6"/>
<evidence type="ECO:0000313" key="7">
    <source>
        <dbReference type="Proteomes" id="UP000539111"/>
    </source>
</evidence>
<dbReference type="GO" id="GO:0050232">
    <property type="term" value="F:putrescine oxidase activity"/>
    <property type="evidence" value="ECO:0007669"/>
    <property type="project" value="UniProtKB-EC"/>
</dbReference>
<feature type="binding site" evidence="4">
    <location>
        <begin position="35"/>
        <end position="36"/>
    </location>
    <ligand>
        <name>FAD</name>
        <dbReference type="ChEBI" id="CHEBI:57692"/>
    </ligand>
</feature>
<evidence type="ECO:0000256" key="1">
    <source>
        <dbReference type="ARBA" id="ARBA00001974"/>
    </source>
</evidence>
<dbReference type="SUPFAM" id="SSF54373">
    <property type="entry name" value="FAD-linked reductases, C-terminal domain"/>
    <property type="match status" value="1"/>
</dbReference>
<dbReference type="Gene3D" id="3.50.50.60">
    <property type="entry name" value="FAD/NAD(P)-binding domain"/>
    <property type="match status" value="1"/>
</dbReference>
<sequence length="448" mass="48254">MNTISRDVVVIGAGASGLTVAHELTKAGRSVAVLEARDRVGGRLWTRDVDGASLELGGQWVSPDQDALLGTLAELGLETYSRYRDGADIFVGRDGTRTEFTGADLPLPQTTLTEIESLTAAMDRLAADVGAEEPWANPRAAEYDSVSFAGWLETQTDDADARDVIAMFIGAAMLTKPPHTFSLLQAVMMAASAGGFSNLVDADFILDKRVKGGLQQVPLRLADKLGDDVFLNSPALDVRTDDSRVTVSAGNVEVRAGHVVLAVPPNLIQRITFSPPLPRRQMQLHQHISLGLVIKVHAVYDTPFWRDAGLSGTAFDPHGLVHESYDNTNFGDTRGTLVGFISDERADGVLKLSPPERRERILDALARVYGDAARRPAVYYESDWAAEEWTRGAYAASFDLGGLARFGADMRAPAGRVYFSCSDIAGRGFQHVDGAIRMGRATAAALLN</sequence>
<dbReference type="SUPFAM" id="SSF51905">
    <property type="entry name" value="FAD/NAD(P)-binding domain"/>
    <property type="match status" value="1"/>
</dbReference>
<dbReference type="InterPro" id="IPR036188">
    <property type="entry name" value="FAD/NAD-bd_sf"/>
</dbReference>
<comment type="cofactor">
    <cofactor evidence="1">
        <name>FAD</name>
        <dbReference type="ChEBI" id="CHEBI:57692"/>
    </cofactor>
</comment>
<dbReference type="PRINTS" id="PR00757">
    <property type="entry name" value="AMINEOXDASEF"/>
</dbReference>
<dbReference type="InterPro" id="IPR001613">
    <property type="entry name" value="Flavin_amine_oxidase"/>
</dbReference>
<dbReference type="InterPro" id="IPR050703">
    <property type="entry name" value="Flavin_MAO"/>
</dbReference>
<gene>
    <name evidence="6" type="ORF">BJY26_000621</name>
</gene>
<accession>A0A7Z0AA20</accession>
<protein>
    <submittedName>
        <fullName evidence="6">Putrescine oxidase</fullName>
        <ecNumber evidence="6">1.4.3.10</ecNumber>
    </submittedName>
</protein>
<evidence type="ECO:0000259" key="5">
    <source>
        <dbReference type="Pfam" id="PF01593"/>
    </source>
</evidence>
<dbReference type="InterPro" id="IPR002937">
    <property type="entry name" value="Amino_oxidase"/>
</dbReference>
<dbReference type="Pfam" id="PF01593">
    <property type="entry name" value="Amino_oxidase"/>
    <property type="match status" value="1"/>
</dbReference>
<keyword evidence="7" id="KW-1185">Reference proteome</keyword>
<dbReference type="PANTHER" id="PTHR43563:SF1">
    <property type="entry name" value="AMINE OXIDASE [FLAVIN-CONTAINING] B"/>
    <property type="match status" value="1"/>
</dbReference>
<organism evidence="6 7">
    <name type="scientific">Spelaeicoccus albus</name>
    <dbReference type="NCBI Taxonomy" id="1280376"/>
    <lineage>
        <taxon>Bacteria</taxon>
        <taxon>Bacillati</taxon>
        <taxon>Actinomycetota</taxon>
        <taxon>Actinomycetes</taxon>
        <taxon>Micrococcales</taxon>
        <taxon>Brevibacteriaceae</taxon>
        <taxon>Spelaeicoccus</taxon>
    </lineage>
</organism>
<comment type="caution">
    <text evidence="6">The sequence shown here is derived from an EMBL/GenBank/DDBJ whole genome shotgun (WGS) entry which is preliminary data.</text>
</comment>
<evidence type="ECO:0000256" key="4">
    <source>
        <dbReference type="PIRSR" id="PIRSR601613-1"/>
    </source>
</evidence>
<feature type="binding site" evidence="4">
    <location>
        <position position="16"/>
    </location>
    <ligand>
        <name>FAD</name>
        <dbReference type="ChEBI" id="CHEBI:57692"/>
    </ligand>
</feature>
<feature type="domain" description="Amine oxidase" evidence="5">
    <location>
        <begin position="16"/>
        <end position="447"/>
    </location>
</feature>
<evidence type="ECO:0000256" key="2">
    <source>
        <dbReference type="ARBA" id="ARBA00005995"/>
    </source>
</evidence>
<comment type="similarity">
    <text evidence="2">Belongs to the flavin monoamine oxidase family.</text>
</comment>